<dbReference type="InterPro" id="IPR036908">
    <property type="entry name" value="RlpA-like_sf"/>
</dbReference>
<evidence type="ECO:0000313" key="7">
    <source>
        <dbReference type="EMBL" id="OYW98719.1"/>
    </source>
</evidence>
<evidence type="ECO:0000256" key="2">
    <source>
        <dbReference type="ARBA" id="ARBA00012587"/>
    </source>
</evidence>
<dbReference type="GO" id="GO:0008933">
    <property type="term" value="F:peptidoglycan lytic transglycosylase activity"/>
    <property type="evidence" value="ECO:0007669"/>
    <property type="project" value="TreeGrafter"/>
</dbReference>
<dbReference type="GO" id="GO:0009254">
    <property type="term" value="P:peptidoglycan turnover"/>
    <property type="evidence" value="ECO:0007669"/>
    <property type="project" value="InterPro"/>
</dbReference>
<dbReference type="SUPFAM" id="SSF50685">
    <property type="entry name" value="Barwin-like endoglucanases"/>
    <property type="match status" value="1"/>
</dbReference>
<dbReference type="SMART" id="SM00925">
    <property type="entry name" value="MltA"/>
    <property type="match status" value="1"/>
</dbReference>
<organism evidence="7 8">
    <name type="scientific">Caulobacter vibrioides</name>
    <name type="common">Caulobacter crescentus</name>
    <dbReference type="NCBI Taxonomy" id="155892"/>
    <lineage>
        <taxon>Bacteria</taxon>
        <taxon>Pseudomonadati</taxon>
        <taxon>Pseudomonadota</taxon>
        <taxon>Alphaproteobacteria</taxon>
        <taxon>Caulobacterales</taxon>
        <taxon>Caulobacteraceae</taxon>
        <taxon>Caulobacter</taxon>
    </lineage>
</organism>
<reference evidence="7 8" key="1">
    <citation type="submission" date="2017-03" db="EMBL/GenBank/DDBJ databases">
        <title>Lifting the veil on microbial sulfur biogeochemistry in mining wastewaters.</title>
        <authorList>
            <person name="Kantor R.S."/>
            <person name="Colenbrander Nelson T."/>
            <person name="Marshall S."/>
            <person name="Bennett D."/>
            <person name="Apte S."/>
            <person name="Camacho D."/>
            <person name="Thomas B.C."/>
            <person name="Warren L.A."/>
            <person name="Banfield J.F."/>
        </authorList>
    </citation>
    <scope>NUCLEOTIDE SEQUENCE [LARGE SCALE GENOMIC DNA]</scope>
    <source>
        <strain evidence="7">32-67-7</strain>
    </source>
</reference>
<evidence type="ECO:0000256" key="1">
    <source>
        <dbReference type="ARBA" id="ARBA00001420"/>
    </source>
</evidence>
<dbReference type="InterPro" id="IPR010611">
    <property type="entry name" value="3D_dom"/>
</dbReference>
<evidence type="ECO:0000256" key="4">
    <source>
        <dbReference type="ARBA" id="ARBA00023316"/>
    </source>
</evidence>
<dbReference type="Gene3D" id="2.40.40.10">
    <property type="entry name" value="RlpA-like domain"/>
    <property type="match status" value="2"/>
</dbReference>
<sequence>MFDHQPGELLRRQNRPKVVTALSHRGLHAAKWRTSSTSAFFEANFRPVPVPGEGVLTAYYAPEYTARTTPDAEYSAAVRPKPANHAALSGRADRGAIEATAPDQVLAWMRPEELFFLQIQGSGVLTFPDGARVKVLFAAHNDLPFSGIANTMRDRGLLAADNTSGEAIRAWLAEHRGPEADAVMRLNRRYVWFRLEADDGLHPVGAAGVPLPPDHAIAVDLSQHRVGELFWIDAQAPILSGAFPTYRRLAVALDTGGAIKGQVRADLYLGSGPEAGVEAGRVRHTLKMVRLIPKVGPDPTP</sequence>
<evidence type="ECO:0000313" key="8">
    <source>
        <dbReference type="Proteomes" id="UP000215616"/>
    </source>
</evidence>
<dbReference type="GO" id="GO:0071555">
    <property type="term" value="P:cell wall organization"/>
    <property type="evidence" value="ECO:0007669"/>
    <property type="project" value="UniProtKB-KW"/>
</dbReference>
<keyword evidence="4" id="KW-0961">Cell wall biogenesis/degradation</keyword>
<evidence type="ECO:0000259" key="6">
    <source>
        <dbReference type="SMART" id="SM00925"/>
    </source>
</evidence>
<dbReference type="Gene3D" id="2.40.240.50">
    <property type="entry name" value="Barwin-like endoglucanases"/>
    <property type="match status" value="2"/>
</dbReference>
<dbReference type="Proteomes" id="UP000215616">
    <property type="component" value="Unassembled WGS sequence"/>
</dbReference>
<dbReference type="PANTHER" id="PTHR30124:SF0">
    <property type="entry name" value="MEMBRANE-BOUND LYTIC MUREIN TRANSGLYCOSYLASE A"/>
    <property type="match status" value="1"/>
</dbReference>
<dbReference type="CDD" id="cd14485">
    <property type="entry name" value="mltA_like_LT_A"/>
    <property type="match status" value="1"/>
</dbReference>
<accession>A0A258CSX2</accession>
<dbReference type="EC" id="4.2.2.n1" evidence="2"/>
<dbReference type="GO" id="GO:0004553">
    <property type="term" value="F:hydrolase activity, hydrolyzing O-glycosyl compounds"/>
    <property type="evidence" value="ECO:0007669"/>
    <property type="project" value="InterPro"/>
</dbReference>
<dbReference type="GO" id="GO:0009253">
    <property type="term" value="P:peptidoglycan catabolic process"/>
    <property type="evidence" value="ECO:0007669"/>
    <property type="project" value="TreeGrafter"/>
</dbReference>
<dbReference type="AlphaFoldDB" id="A0A258CSX2"/>
<evidence type="ECO:0000256" key="3">
    <source>
        <dbReference type="ARBA" id="ARBA00023239"/>
    </source>
</evidence>
<feature type="domain" description="Lytic transglycosylase MltA" evidence="6">
    <location>
        <begin position="63"/>
        <end position="194"/>
    </location>
</feature>
<keyword evidence="3" id="KW-0456">Lyase</keyword>
<comment type="catalytic activity">
    <reaction evidence="1">
        <text>Exolytic cleavage of the (1-&gt;4)-beta-glycosidic linkage between N-acetylmuramic acid (MurNAc) and N-acetylglucosamine (GlcNAc) residues in peptidoglycan, from either the reducing or the non-reducing ends of the peptidoglycan chains, with concomitant formation of a 1,6-anhydrobond in the MurNAc residue.</text>
        <dbReference type="EC" id="4.2.2.n1"/>
    </reaction>
</comment>
<dbReference type="Pfam" id="PF03562">
    <property type="entry name" value="MltA"/>
    <property type="match status" value="1"/>
</dbReference>
<gene>
    <name evidence="7" type="ORF">B7Z12_19315</name>
</gene>
<dbReference type="InterPro" id="IPR005300">
    <property type="entry name" value="MltA_B"/>
</dbReference>
<dbReference type="PANTHER" id="PTHR30124">
    <property type="entry name" value="MEMBRANE-BOUND LYTIC MUREIN TRANSGLYCOSYLASE A"/>
    <property type="match status" value="1"/>
</dbReference>
<proteinExistence type="predicted"/>
<dbReference type="EMBL" id="NCDQ01000474">
    <property type="protein sequence ID" value="OYW98719.1"/>
    <property type="molecule type" value="Genomic_DNA"/>
</dbReference>
<protein>
    <recommendedName>
        <fullName evidence="2">peptidoglycan lytic exotransglycosylase</fullName>
        <ecNumber evidence="2">4.2.2.n1</ecNumber>
    </recommendedName>
    <alternativeName>
        <fullName evidence="5">Murein hydrolase A</fullName>
    </alternativeName>
</protein>
<dbReference type="Pfam" id="PF06725">
    <property type="entry name" value="3D"/>
    <property type="match status" value="1"/>
</dbReference>
<evidence type="ECO:0000256" key="5">
    <source>
        <dbReference type="ARBA" id="ARBA00030918"/>
    </source>
</evidence>
<dbReference type="GO" id="GO:0019867">
    <property type="term" value="C:outer membrane"/>
    <property type="evidence" value="ECO:0007669"/>
    <property type="project" value="InterPro"/>
</dbReference>
<name>A0A258CSX2_CAUVI</name>
<dbReference type="PIRSF" id="PIRSF019422">
    <property type="entry name" value="MltA"/>
    <property type="match status" value="1"/>
</dbReference>
<comment type="caution">
    <text evidence="7">The sequence shown here is derived from an EMBL/GenBank/DDBJ whole genome shotgun (WGS) entry which is preliminary data.</text>
</comment>
<dbReference type="InterPro" id="IPR026044">
    <property type="entry name" value="MltA"/>
</dbReference>